<keyword evidence="3" id="KW-0949">S-adenosyl-L-methionine</keyword>
<evidence type="ECO:0000256" key="3">
    <source>
        <dbReference type="ARBA" id="ARBA00022691"/>
    </source>
</evidence>
<evidence type="ECO:0000256" key="1">
    <source>
        <dbReference type="ARBA" id="ARBA00007009"/>
    </source>
</evidence>
<dbReference type="STRING" id="97972.A0A2V1DVV2"/>
<dbReference type="GO" id="GO:0030410">
    <property type="term" value="F:nicotianamine synthase activity"/>
    <property type="evidence" value="ECO:0007669"/>
    <property type="project" value="InterPro"/>
</dbReference>
<evidence type="ECO:0000313" key="4">
    <source>
        <dbReference type="EMBL" id="PVI02166.1"/>
    </source>
</evidence>
<dbReference type="Proteomes" id="UP000244855">
    <property type="component" value="Unassembled WGS sequence"/>
</dbReference>
<dbReference type="AlphaFoldDB" id="A0A2V1DVV2"/>
<reference evidence="4 5" key="1">
    <citation type="journal article" date="2018" name="Sci. Rep.">
        <title>Comparative genomics provides insights into the lifestyle and reveals functional heterogeneity of dark septate endophytic fungi.</title>
        <authorList>
            <person name="Knapp D.G."/>
            <person name="Nemeth J.B."/>
            <person name="Barry K."/>
            <person name="Hainaut M."/>
            <person name="Henrissat B."/>
            <person name="Johnson J."/>
            <person name="Kuo A."/>
            <person name="Lim J.H.P."/>
            <person name="Lipzen A."/>
            <person name="Nolan M."/>
            <person name="Ohm R.A."/>
            <person name="Tamas L."/>
            <person name="Grigoriev I.V."/>
            <person name="Spatafora J.W."/>
            <person name="Nagy L.G."/>
            <person name="Kovacs G.M."/>
        </authorList>
    </citation>
    <scope>NUCLEOTIDE SEQUENCE [LARGE SCALE GENOMIC DNA]</scope>
    <source>
        <strain evidence="4 5">DSE2036</strain>
    </source>
</reference>
<dbReference type="GO" id="GO:0030418">
    <property type="term" value="P:nicotianamine biosynthetic process"/>
    <property type="evidence" value="ECO:0007669"/>
    <property type="project" value="InterPro"/>
</dbReference>
<dbReference type="SUPFAM" id="SSF53335">
    <property type="entry name" value="S-adenosyl-L-methionine-dependent methyltransferases"/>
    <property type="match status" value="1"/>
</dbReference>
<dbReference type="PANTHER" id="PTHR32266:SF12">
    <property type="entry name" value="NICOTIANAMINE SYNTHASE 3"/>
    <property type="match status" value="1"/>
</dbReference>
<keyword evidence="2" id="KW-0808">Transferase</keyword>
<dbReference type="Pfam" id="PF03059">
    <property type="entry name" value="NAS"/>
    <property type="match status" value="1"/>
</dbReference>
<name>A0A2V1DVV2_9PLEO</name>
<dbReference type="InterPro" id="IPR029063">
    <property type="entry name" value="SAM-dependent_MTases_sf"/>
</dbReference>
<dbReference type="PROSITE" id="PS51142">
    <property type="entry name" value="NAS"/>
    <property type="match status" value="1"/>
</dbReference>
<evidence type="ECO:0000256" key="2">
    <source>
        <dbReference type="ARBA" id="ARBA00022679"/>
    </source>
</evidence>
<keyword evidence="5" id="KW-1185">Reference proteome</keyword>
<sequence length="319" mass="34694">MVTKDTPPITPTPLSSLVHELLHEVHKIRHDLERCESLSPGDDVNELLTRLVGLCIKPYSSEFTNHFLNIEGVDALCASLQAICAEAEGELEKYWTSRILEACDSQECNASDSPTRDLLHRFPYYTNYVDLSRLEATLLSAFLPMPPTAAINIAFIGSGPLPLSSICLLDNLPNAKITNIDRDALALNLSRRLAEALSISGDKMRFVRDDVEGTSVTTGASESGFEGITWGSLDVVFLAALVGMESSAKFDILASLARRLKAGTLIVARSARGLRSILYPVLELGDDMSKRGLEVLAELHPHTDVVNSVVVLRVCGCST</sequence>
<accession>A0A2V1DVV2</accession>
<dbReference type="PANTHER" id="PTHR32266">
    <property type="entry name" value="NICOTIANAMINE SYNTHASE 3"/>
    <property type="match status" value="1"/>
</dbReference>
<dbReference type="EMBL" id="KZ805346">
    <property type="protein sequence ID" value="PVI02166.1"/>
    <property type="molecule type" value="Genomic_DNA"/>
</dbReference>
<organism evidence="4 5">
    <name type="scientific">Periconia macrospinosa</name>
    <dbReference type="NCBI Taxonomy" id="97972"/>
    <lineage>
        <taxon>Eukaryota</taxon>
        <taxon>Fungi</taxon>
        <taxon>Dikarya</taxon>
        <taxon>Ascomycota</taxon>
        <taxon>Pezizomycotina</taxon>
        <taxon>Dothideomycetes</taxon>
        <taxon>Pleosporomycetidae</taxon>
        <taxon>Pleosporales</taxon>
        <taxon>Massarineae</taxon>
        <taxon>Periconiaceae</taxon>
        <taxon>Periconia</taxon>
    </lineage>
</organism>
<evidence type="ECO:0000313" key="5">
    <source>
        <dbReference type="Proteomes" id="UP000244855"/>
    </source>
</evidence>
<proteinExistence type="inferred from homology"/>
<protein>
    <submittedName>
        <fullName evidence="4">Nicotianamine synthase</fullName>
    </submittedName>
</protein>
<dbReference type="OrthoDB" id="1858069at2759"/>
<dbReference type="Gene3D" id="3.40.50.150">
    <property type="entry name" value="Vaccinia Virus protein VP39"/>
    <property type="match status" value="1"/>
</dbReference>
<comment type="similarity">
    <text evidence="1">Belongs to the nicotianamine synthase (NAS)-like family.</text>
</comment>
<dbReference type="InterPro" id="IPR004298">
    <property type="entry name" value="Nicotian_synth"/>
</dbReference>
<gene>
    <name evidence="4" type="ORF">DM02DRAFT_523547</name>
</gene>